<dbReference type="AlphaFoldDB" id="A0A9P8L1L7"/>
<sequence length="189" mass="21246">MVSGPWEQSQKAAHRLHEVLEEVIPSIGNTETAPTLPRVKDLIAEARNQGLEVIRQQNLCQEVLASQKNAAAVQKNAQAYKSSSPILPLTAQKYDEDGTPKWEHHPRFPKTLIQFKHLSREPETVKDLLDYYEVLIYRDGSSSEATDAMVDNPHCVQRSMQECLEELAVTFGMDLKKIGDLGPNILKDV</sequence>
<comment type="caution">
    <text evidence="1">The sequence shown here is derived from an EMBL/GenBank/DDBJ whole genome shotgun (WGS) entry which is preliminary data.</text>
</comment>
<dbReference type="OrthoDB" id="4126940at2759"/>
<name>A0A9P8L1L7_9PEZI</name>
<protein>
    <submittedName>
        <fullName evidence="1">Uncharacterized protein</fullName>
    </submittedName>
</protein>
<proteinExistence type="predicted"/>
<evidence type="ECO:0000313" key="1">
    <source>
        <dbReference type="EMBL" id="KAH0543165.1"/>
    </source>
</evidence>
<dbReference type="EMBL" id="JAGHQL010000038">
    <property type="protein sequence ID" value="KAH0543165.1"/>
    <property type="molecule type" value="Genomic_DNA"/>
</dbReference>
<dbReference type="Proteomes" id="UP000698800">
    <property type="component" value="Unassembled WGS sequence"/>
</dbReference>
<gene>
    <name evidence="1" type="ORF">FGG08_002510</name>
</gene>
<organism evidence="1 2">
    <name type="scientific">Glutinoglossum americanum</name>
    <dbReference type="NCBI Taxonomy" id="1670608"/>
    <lineage>
        <taxon>Eukaryota</taxon>
        <taxon>Fungi</taxon>
        <taxon>Dikarya</taxon>
        <taxon>Ascomycota</taxon>
        <taxon>Pezizomycotina</taxon>
        <taxon>Geoglossomycetes</taxon>
        <taxon>Geoglossales</taxon>
        <taxon>Geoglossaceae</taxon>
        <taxon>Glutinoglossum</taxon>
    </lineage>
</organism>
<reference evidence="1" key="1">
    <citation type="submission" date="2021-03" db="EMBL/GenBank/DDBJ databases">
        <title>Comparative genomics and phylogenomic investigation of the class Geoglossomycetes provide insights into ecological specialization and systematics.</title>
        <authorList>
            <person name="Melie T."/>
            <person name="Pirro S."/>
            <person name="Miller A.N."/>
            <person name="Quandt A."/>
        </authorList>
    </citation>
    <scope>NUCLEOTIDE SEQUENCE</scope>
    <source>
        <strain evidence="1">GBOQ0MN5Z8</strain>
    </source>
</reference>
<accession>A0A9P8L1L7</accession>
<evidence type="ECO:0000313" key="2">
    <source>
        <dbReference type="Proteomes" id="UP000698800"/>
    </source>
</evidence>
<keyword evidence="2" id="KW-1185">Reference proteome</keyword>